<accession>A0A7E4V763</accession>
<protein>
    <submittedName>
        <fullName evidence="3">DUF3719 domain-containing protein</fullName>
    </submittedName>
</protein>
<proteinExistence type="predicted"/>
<evidence type="ECO:0000256" key="1">
    <source>
        <dbReference type="SAM" id="MobiDB-lite"/>
    </source>
</evidence>
<evidence type="ECO:0000313" key="2">
    <source>
        <dbReference type="Proteomes" id="UP000492821"/>
    </source>
</evidence>
<dbReference type="WBParaSite" id="Pan_g17372.t1">
    <property type="protein sequence ID" value="Pan_g17372.t1"/>
    <property type="gene ID" value="Pan_g17372"/>
</dbReference>
<reference evidence="2" key="1">
    <citation type="journal article" date="2013" name="Genetics">
        <title>The draft genome and transcriptome of Panagrellus redivivus are shaped by the harsh demands of a free-living lifestyle.</title>
        <authorList>
            <person name="Srinivasan J."/>
            <person name="Dillman A.R."/>
            <person name="Macchietto M.G."/>
            <person name="Heikkinen L."/>
            <person name="Lakso M."/>
            <person name="Fracchia K.M."/>
            <person name="Antoshechkin I."/>
            <person name="Mortazavi A."/>
            <person name="Wong G."/>
            <person name="Sternberg P.W."/>
        </authorList>
    </citation>
    <scope>NUCLEOTIDE SEQUENCE [LARGE SCALE GENOMIC DNA]</scope>
    <source>
        <strain evidence="2">MT8872</strain>
    </source>
</reference>
<dbReference type="AlphaFoldDB" id="A0A7E4V763"/>
<feature type="region of interest" description="Disordered" evidence="1">
    <location>
        <begin position="121"/>
        <end position="150"/>
    </location>
</feature>
<evidence type="ECO:0000313" key="3">
    <source>
        <dbReference type="WBParaSite" id="Pan_g17372.t1"/>
    </source>
</evidence>
<reference evidence="3" key="2">
    <citation type="submission" date="2020-10" db="UniProtKB">
        <authorList>
            <consortium name="WormBaseParasite"/>
        </authorList>
    </citation>
    <scope>IDENTIFICATION</scope>
</reference>
<name>A0A7E4V763_PANRE</name>
<feature type="region of interest" description="Disordered" evidence="1">
    <location>
        <begin position="1"/>
        <end position="22"/>
    </location>
</feature>
<organism evidence="2 3">
    <name type="scientific">Panagrellus redivivus</name>
    <name type="common">Microworm</name>
    <dbReference type="NCBI Taxonomy" id="6233"/>
    <lineage>
        <taxon>Eukaryota</taxon>
        <taxon>Metazoa</taxon>
        <taxon>Ecdysozoa</taxon>
        <taxon>Nematoda</taxon>
        <taxon>Chromadorea</taxon>
        <taxon>Rhabditida</taxon>
        <taxon>Tylenchina</taxon>
        <taxon>Panagrolaimomorpha</taxon>
        <taxon>Panagrolaimoidea</taxon>
        <taxon>Panagrolaimidae</taxon>
        <taxon>Panagrellus</taxon>
    </lineage>
</organism>
<keyword evidence="2" id="KW-1185">Reference proteome</keyword>
<sequence>MQADQWSTSNFGEDSQSLDSDNLSTTAAQLKAIVSGFVDVKQLEATGQVRAELMEEARLWEEHFPSLSITGKQIRREKEVAIVSPHTTTERLAVARRTAVGSLMGDIQKLIKTELGPSLPMIAPLDTKRSQSTPTPKQVNVDLPKLEDKK</sequence>
<dbReference type="Proteomes" id="UP000492821">
    <property type="component" value="Unassembled WGS sequence"/>
</dbReference>